<accession>A0A8X7SIE2</accession>
<comment type="caution">
    <text evidence="2">The sequence shown here is derived from an EMBL/GenBank/DDBJ whole genome shotgun (WGS) entry which is preliminary data.</text>
</comment>
<evidence type="ECO:0000256" key="1">
    <source>
        <dbReference type="SAM" id="MobiDB-lite"/>
    </source>
</evidence>
<sequence length="241" mass="26279">MQTYQTALSADEGLALACQRRLTLIETAAATICRGDQSRSADYRNRGFILVSERVLEEICTPDELEKIRTASYDFAQILPPPPIVVSDDDDSSEDSSSPPPSAVQCMPSIGVIRLQGEGPPEWQPPDNAHVLGNNPTSQEARLSGEGGSTQDGNDLRDQHEPILTQMGAGIQSNRQAERDRKGKGISEETPIIRNLAKEFDNITGDPRYAKGRGFTSGMERFVNGYLASKLELAVNFENNG</sequence>
<name>A0A8X7SIE2_BRACI</name>
<gene>
    <name evidence="2" type="ORF">Bca52824_026345</name>
</gene>
<reference evidence="2 3" key="1">
    <citation type="submission" date="2020-02" db="EMBL/GenBank/DDBJ databases">
        <authorList>
            <person name="Ma Q."/>
            <person name="Huang Y."/>
            <person name="Song X."/>
            <person name="Pei D."/>
        </authorList>
    </citation>
    <scope>NUCLEOTIDE SEQUENCE [LARGE SCALE GENOMIC DNA]</scope>
    <source>
        <strain evidence="2">Sxm20200214</strain>
        <tissue evidence="2">Leaf</tissue>
    </source>
</reference>
<feature type="region of interest" description="Disordered" evidence="1">
    <location>
        <begin position="80"/>
        <end position="190"/>
    </location>
</feature>
<dbReference type="Proteomes" id="UP000886595">
    <property type="component" value="Unassembled WGS sequence"/>
</dbReference>
<dbReference type="EMBL" id="JAAMPC010000006">
    <property type="protein sequence ID" value="KAG2306597.1"/>
    <property type="molecule type" value="Genomic_DNA"/>
</dbReference>
<organism evidence="2 3">
    <name type="scientific">Brassica carinata</name>
    <name type="common">Ethiopian mustard</name>
    <name type="synonym">Abyssinian cabbage</name>
    <dbReference type="NCBI Taxonomy" id="52824"/>
    <lineage>
        <taxon>Eukaryota</taxon>
        <taxon>Viridiplantae</taxon>
        <taxon>Streptophyta</taxon>
        <taxon>Embryophyta</taxon>
        <taxon>Tracheophyta</taxon>
        <taxon>Spermatophyta</taxon>
        <taxon>Magnoliopsida</taxon>
        <taxon>eudicotyledons</taxon>
        <taxon>Gunneridae</taxon>
        <taxon>Pentapetalae</taxon>
        <taxon>rosids</taxon>
        <taxon>malvids</taxon>
        <taxon>Brassicales</taxon>
        <taxon>Brassicaceae</taxon>
        <taxon>Brassiceae</taxon>
        <taxon>Brassica</taxon>
    </lineage>
</organism>
<feature type="compositionally biased region" description="Basic and acidic residues" evidence="1">
    <location>
        <begin position="176"/>
        <end position="187"/>
    </location>
</feature>
<keyword evidence="3" id="KW-1185">Reference proteome</keyword>
<evidence type="ECO:0000313" key="3">
    <source>
        <dbReference type="Proteomes" id="UP000886595"/>
    </source>
</evidence>
<proteinExistence type="predicted"/>
<dbReference type="AlphaFoldDB" id="A0A8X7SIE2"/>
<protein>
    <submittedName>
        <fullName evidence="2">Uncharacterized protein</fullName>
    </submittedName>
</protein>
<evidence type="ECO:0000313" key="2">
    <source>
        <dbReference type="EMBL" id="KAG2306597.1"/>
    </source>
</evidence>